<organism evidence="1 2">
    <name type="scientific">Madurella fahalii</name>
    <dbReference type="NCBI Taxonomy" id="1157608"/>
    <lineage>
        <taxon>Eukaryota</taxon>
        <taxon>Fungi</taxon>
        <taxon>Dikarya</taxon>
        <taxon>Ascomycota</taxon>
        <taxon>Pezizomycotina</taxon>
        <taxon>Sordariomycetes</taxon>
        <taxon>Sordariomycetidae</taxon>
        <taxon>Sordariales</taxon>
        <taxon>Sordariales incertae sedis</taxon>
        <taxon>Madurella</taxon>
    </lineage>
</organism>
<dbReference type="EMBL" id="BAAFSV010000006">
    <property type="protein sequence ID" value="GAB1321116.1"/>
    <property type="molecule type" value="Genomic_DNA"/>
</dbReference>
<proteinExistence type="predicted"/>
<protein>
    <submittedName>
        <fullName evidence="1">Uncharacterized protein</fullName>
    </submittedName>
</protein>
<evidence type="ECO:0000313" key="1">
    <source>
        <dbReference type="EMBL" id="GAB1321116.1"/>
    </source>
</evidence>
<name>A0ABQ0GTP5_9PEZI</name>
<keyword evidence="2" id="KW-1185">Reference proteome</keyword>
<accession>A0ABQ0GTP5</accession>
<evidence type="ECO:0000313" key="2">
    <source>
        <dbReference type="Proteomes" id="UP001628179"/>
    </source>
</evidence>
<comment type="caution">
    <text evidence="1">The sequence shown here is derived from an EMBL/GenBank/DDBJ whole genome shotgun (WGS) entry which is preliminary data.</text>
</comment>
<dbReference type="Proteomes" id="UP001628179">
    <property type="component" value="Unassembled WGS sequence"/>
</dbReference>
<gene>
    <name evidence="1" type="ORF">MFIFM68171_11326</name>
</gene>
<dbReference type="GeneID" id="98182068"/>
<dbReference type="RefSeq" id="XP_070922846.1">
    <property type="nucleotide sequence ID" value="XM_071066745.1"/>
</dbReference>
<sequence length="533" mass="58758">MGIDFSNQDDYWDTVVAGSVSKKKKRGLTTRTLADVGVNYVRWLDEESRDDYYSGGLDKQIKREFTHRYEDTPTAKLIDETWSCSKRDVSYESHLLAQALLKIKVESTFGFTFIVNSLRLPLDVSQSYFTFYNKGEITGVMTLEAVAKILGIATIGLTIEGSIDASLTVVGTIETKLDIAKWEVIRQVVPDGDDDAYKTKDIGEGDTSVNRTGDFEGIKRPDFYAGIAVQVDPAAAAVVGEASVMAKLTAGVSNNVVFPFTYGLDVGWNKAIITAGTCPDLGPIPSKRDLGLVEAAGNYSLGYRHGHSLPSGLDDNNGIQQRPGQLAKRGSVYSPVLSLPAGKFFCPPSNYPNENEGSSRGDVQPAWDQDKYLNEDYENMRRRRSENATNLDDYDDLDDVVGEILAHIDKRAIIQKTPGVCGSYDWGDPLTARVANTDYHSVHILEAQMMDKFFTIYINEKTDLLVNSNPNPRQNKARVSFCGYVGMMFNIPAVAAPGIDTAQGFGVTLTPNDHIAAQFPTHQWKTDEYVSLK</sequence>
<reference evidence="1 2" key="1">
    <citation type="submission" date="2024-09" db="EMBL/GenBank/DDBJ databases">
        <title>Itraconazole resistance in Madurella fahalii resulting from another homologue of gene encoding cytochrome P450 14-alpha sterol demethylase (CYP51).</title>
        <authorList>
            <person name="Yoshioka I."/>
            <person name="Fahal A.H."/>
            <person name="Kaneko S."/>
            <person name="Yaguchi T."/>
        </authorList>
    </citation>
    <scope>NUCLEOTIDE SEQUENCE [LARGE SCALE GENOMIC DNA]</scope>
    <source>
        <strain evidence="1 2">IFM 68171</strain>
    </source>
</reference>